<evidence type="ECO:0000313" key="3">
    <source>
        <dbReference type="Proteomes" id="UP000000263"/>
    </source>
</evidence>
<dbReference type="Gene3D" id="1.20.120.450">
    <property type="entry name" value="dinb family like domain"/>
    <property type="match status" value="1"/>
</dbReference>
<organism evidence="2 3">
    <name type="scientific">Roseiflexus castenholzii (strain DSM 13941 / HLO8)</name>
    <dbReference type="NCBI Taxonomy" id="383372"/>
    <lineage>
        <taxon>Bacteria</taxon>
        <taxon>Bacillati</taxon>
        <taxon>Chloroflexota</taxon>
        <taxon>Chloroflexia</taxon>
        <taxon>Chloroflexales</taxon>
        <taxon>Roseiflexineae</taxon>
        <taxon>Roseiflexaceae</taxon>
        <taxon>Roseiflexus</taxon>
    </lineage>
</organism>
<dbReference type="RefSeq" id="WP_011997713.1">
    <property type="nucleotide sequence ID" value="NC_009767.1"/>
</dbReference>
<feature type="domain" description="DinB-like" evidence="1">
    <location>
        <begin position="18"/>
        <end position="147"/>
    </location>
</feature>
<dbReference type="eggNOG" id="COG2318">
    <property type="taxonomic scope" value="Bacteria"/>
</dbReference>
<dbReference type="InterPro" id="IPR034660">
    <property type="entry name" value="DinB/YfiT-like"/>
</dbReference>
<dbReference type="EMBL" id="CP000804">
    <property type="protein sequence ID" value="ABU56308.1"/>
    <property type="molecule type" value="Genomic_DNA"/>
</dbReference>
<dbReference type="KEGG" id="rca:Rcas_0174"/>
<dbReference type="SUPFAM" id="SSF109854">
    <property type="entry name" value="DinB/YfiT-like putative metalloenzymes"/>
    <property type="match status" value="1"/>
</dbReference>
<protein>
    <recommendedName>
        <fullName evidence="1">DinB-like domain-containing protein</fullName>
    </recommendedName>
</protein>
<dbReference type="HOGENOM" id="CLU_107587_2_0_0"/>
<gene>
    <name evidence="2" type="ordered locus">Rcas_0174</name>
</gene>
<dbReference type="Pfam" id="PF12867">
    <property type="entry name" value="DinB_2"/>
    <property type="match status" value="1"/>
</dbReference>
<name>A7NFS7_ROSCS</name>
<sequence>MDTAELRQQLTNMLIERQAHMIFEDAVAAFPESHINTRLPNCPYTFWHLLEHLRICQRDILEYIQSDHYTWLRFPDDLWPDPAATTDPAGWNRTVEQFLADRQQLVNIINDPDVDLFAPLPNSGEYRHSIVREINIIATHNSYHIGELAIMRAVMGLWTLV</sequence>
<dbReference type="InterPro" id="IPR024775">
    <property type="entry name" value="DinB-like"/>
</dbReference>
<evidence type="ECO:0000313" key="2">
    <source>
        <dbReference type="EMBL" id="ABU56308.1"/>
    </source>
</evidence>
<dbReference type="OrthoDB" id="9798830at2"/>
<dbReference type="AlphaFoldDB" id="A7NFS7"/>
<evidence type="ECO:0000259" key="1">
    <source>
        <dbReference type="Pfam" id="PF12867"/>
    </source>
</evidence>
<reference evidence="2 3" key="1">
    <citation type="submission" date="2007-08" db="EMBL/GenBank/DDBJ databases">
        <title>Complete sequence of Roseiflexus castenholzii DSM 13941.</title>
        <authorList>
            <consortium name="US DOE Joint Genome Institute"/>
            <person name="Copeland A."/>
            <person name="Lucas S."/>
            <person name="Lapidus A."/>
            <person name="Barry K."/>
            <person name="Glavina del Rio T."/>
            <person name="Dalin E."/>
            <person name="Tice H."/>
            <person name="Pitluck S."/>
            <person name="Thompson L.S."/>
            <person name="Brettin T."/>
            <person name="Bruce D."/>
            <person name="Detter J.C."/>
            <person name="Han C."/>
            <person name="Tapia R."/>
            <person name="Schmutz J."/>
            <person name="Larimer F."/>
            <person name="Land M."/>
            <person name="Hauser L."/>
            <person name="Kyrpides N."/>
            <person name="Mikhailova N."/>
            <person name="Bryant D.A."/>
            <person name="Hanada S."/>
            <person name="Tsukatani Y."/>
            <person name="Richardson P."/>
        </authorList>
    </citation>
    <scope>NUCLEOTIDE SEQUENCE [LARGE SCALE GENOMIC DNA]</scope>
    <source>
        <strain evidence="3">DSM 13941 / HLO8</strain>
    </source>
</reference>
<keyword evidence="3" id="KW-1185">Reference proteome</keyword>
<accession>A7NFS7</accession>
<proteinExistence type="predicted"/>
<dbReference type="STRING" id="383372.Rcas_0174"/>
<dbReference type="Proteomes" id="UP000000263">
    <property type="component" value="Chromosome"/>
</dbReference>